<sequence length="73" mass="8104">MKALLVLVVILAGVLWWRSRQTPSPPQAPPKTPGEPLDMVRCTRCGMHIPGNEAIHGHHGSYCSQEHLRQSEP</sequence>
<dbReference type="RefSeq" id="WP_223904958.1">
    <property type="nucleotide sequence ID" value="NZ_AP024238.1"/>
</dbReference>
<proteinExistence type="predicted"/>
<dbReference type="NCBIfam" id="NF041023">
    <property type="entry name" value="PP0621_fam"/>
    <property type="match status" value="1"/>
</dbReference>
<evidence type="ECO:0000313" key="2">
    <source>
        <dbReference type="Proteomes" id="UP000824366"/>
    </source>
</evidence>
<evidence type="ECO:0000313" key="1">
    <source>
        <dbReference type="EMBL" id="BCO29072.1"/>
    </source>
</evidence>
<gene>
    <name evidence="1" type="ORF">MIZ03_3984</name>
</gene>
<name>A0ABN6DAN8_9BURK</name>
<dbReference type="Proteomes" id="UP000824366">
    <property type="component" value="Chromosome"/>
</dbReference>
<protein>
    <submittedName>
        <fullName evidence="1">Uncharacterized protein</fullName>
    </submittedName>
</protein>
<dbReference type="EMBL" id="AP024238">
    <property type="protein sequence ID" value="BCO29072.1"/>
    <property type="molecule type" value="Genomic_DNA"/>
</dbReference>
<accession>A0ABN6DAN8</accession>
<reference evidence="1 2" key="1">
    <citation type="journal article" date="2021" name="Microbiol. Spectr.">
        <title>A Single Bacterium Capable of Oxidation and Reduction of Iron at Circumneutral pH.</title>
        <authorList>
            <person name="Kato S."/>
            <person name="Ohkuma M."/>
        </authorList>
    </citation>
    <scope>NUCLEOTIDE SEQUENCE [LARGE SCALE GENOMIC DNA]</scope>
    <source>
        <strain evidence="1 2">MIZ03</strain>
    </source>
</reference>
<organism evidence="1 2">
    <name type="scientific">Rhodoferax lithotrophicus</name>
    <dbReference type="NCBI Taxonomy" id="2798804"/>
    <lineage>
        <taxon>Bacteria</taxon>
        <taxon>Pseudomonadati</taxon>
        <taxon>Pseudomonadota</taxon>
        <taxon>Betaproteobacteria</taxon>
        <taxon>Burkholderiales</taxon>
        <taxon>Comamonadaceae</taxon>
        <taxon>Rhodoferax</taxon>
    </lineage>
</organism>
<dbReference type="InterPro" id="IPR049708">
    <property type="entry name" value="PP0621-like"/>
</dbReference>
<keyword evidence="2" id="KW-1185">Reference proteome</keyword>